<accession>A0A1G7EIJ1</accession>
<reference evidence="1 2" key="1">
    <citation type="submission" date="2016-10" db="EMBL/GenBank/DDBJ databases">
        <authorList>
            <person name="de Groot N.N."/>
        </authorList>
    </citation>
    <scope>NUCLEOTIDE SEQUENCE [LARGE SCALE GENOMIC DNA]</scope>
    <source>
        <strain evidence="1 2">47C3B</strain>
    </source>
</reference>
<dbReference type="EMBL" id="FNAI01000008">
    <property type="protein sequence ID" value="SDE63472.1"/>
    <property type="molecule type" value="Genomic_DNA"/>
</dbReference>
<gene>
    <name evidence="1" type="ORF">SAMN05216464_10842</name>
</gene>
<name>A0A1G7EIJ1_9SPHI</name>
<organism evidence="1 2">
    <name type="scientific">Mucilaginibacter pineti</name>
    <dbReference type="NCBI Taxonomy" id="1391627"/>
    <lineage>
        <taxon>Bacteria</taxon>
        <taxon>Pseudomonadati</taxon>
        <taxon>Bacteroidota</taxon>
        <taxon>Sphingobacteriia</taxon>
        <taxon>Sphingobacteriales</taxon>
        <taxon>Sphingobacteriaceae</taxon>
        <taxon>Mucilaginibacter</taxon>
    </lineage>
</organism>
<evidence type="ECO:0000313" key="1">
    <source>
        <dbReference type="EMBL" id="SDE63472.1"/>
    </source>
</evidence>
<evidence type="ECO:0000313" key="2">
    <source>
        <dbReference type="Proteomes" id="UP000199072"/>
    </source>
</evidence>
<dbReference type="AlphaFoldDB" id="A0A1G7EIJ1"/>
<proteinExistence type="predicted"/>
<sequence length="80" mass="9230">MPTPQHFNALSETEQQAKAIDGHFLADRKAGDCIVQLFSLPNYYVERHYDPAANRITKHEAFSNLDRLVPYIAHVKFNCR</sequence>
<dbReference type="Proteomes" id="UP000199072">
    <property type="component" value="Unassembled WGS sequence"/>
</dbReference>
<protein>
    <submittedName>
        <fullName evidence="1">Uncharacterized protein</fullName>
    </submittedName>
</protein>
<dbReference type="RefSeq" id="WP_091150837.1">
    <property type="nucleotide sequence ID" value="NZ_FNAI01000008.1"/>
</dbReference>
<dbReference type="STRING" id="1391627.SAMN05216464_10842"/>
<keyword evidence="2" id="KW-1185">Reference proteome</keyword>
<dbReference type="OrthoDB" id="798498at2"/>